<dbReference type="Pfam" id="PF13385">
    <property type="entry name" value="Laminin_G_3"/>
    <property type="match status" value="1"/>
</dbReference>
<feature type="DNA-binding region" description="OmpR/PhoB-type" evidence="4">
    <location>
        <begin position="18"/>
        <end position="115"/>
    </location>
</feature>
<feature type="domain" description="OmpR/PhoB-type" evidence="6">
    <location>
        <begin position="18"/>
        <end position="115"/>
    </location>
</feature>
<evidence type="ECO:0000256" key="1">
    <source>
        <dbReference type="ARBA" id="ARBA00022729"/>
    </source>
</evidence>
<dbReference type="GO" id="GO:0000160">
    <property type="term" value="P:phosphorelay signal transduction system"/>
    <property type="evidence" value="ECO:0007669"/>
    <property type="project" value="InterPro"/>
</dbReference>
<keyword evidence="2 4" id="KW-0238">DNA-binding</keyword>
<dbReference type="GO" id="GO:0006355">
    <property type="term" value="P:regulation of DNA-templated transcription"/>
    <property type="evidence" value="ECO:0007669"/>
    <property type="project" value="InterPro"/>
</dbReference>
<evidence type="ECO:0000259" key="6">
    <source>
        <dbReference type="PROSITE" id="PS51755"/>
    </source>
</evidence>
<dbReference type="InterPro" id="IPR006558">
    <property type="entry name" value="LamG-like"/>
</dbReference>
<dbReference type="InterPro" id="IPR013320">
    <property type="entry name" value="ConA-like_dom_sf"/>
</dbReference>
<dbReference type="SUPFAM" id="SSF46894">
    <property type="entry name" value="C-terminal effector domain of the bipartite response regulators"/>
    <property type="match status" value="1"/>
</dbReference>
<keyword evidence="3" id="KW-1015">Disulfide bond</keyword>
<dbReference type="AlphaFoldDB" id="A0A849V8Q2"/>
<dbReference type="EMBL" id="JABBPG010000001">
    <property type="protein sequence ID" value="NOU49712.1"/>
    <property type="molecule type" value="Genomic_DNA"/>
</dbReference>
<feature type="domain" description="Laminin G" evidence="5">
    <location>
        <begin position="181"/>
        <end position="367"/>
    </location>
</feature>
<dbReference type="Pfam" id="PF00486">
    <property type="entry name" value="Trans_reg_C"/>
    <property type="match status" value="1"/>
</dbReference>
<evidence type="ECO:0000256" key="4">
    <source>
        <dbReference type="PROSITE-ProRule" id="PRU01091"/>
    </source>
</evidence>
<evidence type="ECO:0008006" key="9">
    <source>
        <dbReference type="Google" id="ProtNLM"/>
    </source>
</evidence>
<protein>
    <recommendedName>
        <fullName evidence="9">DNA-binding winged helix-turn-helix (WHTH) protein</fullName>
    </recommendedName>
</protein>
<reference evidence="7 8" key="1">
    <citation type="submission" date="2020-04" db="EMBL/GenBank/DDBJ databases">
        <title>Pseudoalteromonas caenipelagi sp. nov., isolated from a tidal flat.</title>
        <authorList>
            <person name="Park S."/>
            <person name="Yoon J.-H."/>
        </authorList>
    </citation>
    <scope>NUCLEOTIDE SEQUENCE [LARGE SCALE GENOMIC DNA]</scope>
    <source>
        <strain evidence="7 8">JBTF-M23</strain>
    </source>
</reference>
<dbReference type="Gene3D" id="2.60.120.200">
    <property type="match status" value="1"/>
</dbReference>
<comment type="caution">
    <text evidence="7">The sequence shown here is derived from an EMBL/GenBank/DDBJ whole genome shotgun (WGS) entry which is preliminary data.</text>
</comment>
<accession>A0A849V8Q2</accession>
<dbReference type="SMART" id="SM00862">
    <property type="entry name" value="Trans_reg_C"/>
    <property type="match status" value="1"/>
</dbReference>
<keyword evidence="8" id="KW-1185">Reference proteome</keyword>
<dbReference type="InterPro" id="IPR036388">
    <property type="entry name" value="WH-like_DNA-bd_sf"/>
</dbReference>
<dbReference type="PROSITE" id="PS50025">
    <property type="entry name" value="LAM_G_DOMAIN"/>
    <property type="match status" value="1"/>
</dbReference>
<dbReference type="InterPro" id="IPR001867">
    <property type="entry name" value="OmpR/PhoB-type_DNA-bd"/>
</dbReference>
<keyword evidence="1" id="KW-0732">Signal</keyword>
<sequence length="381" mass="42677">MALKQAQGQFSKPLSEQYSLVKFNDLTICFSRKKVYKKQKDIQLSELSYQLLVTLLNNAPNPVSCTQLQTLVWGNVITGEDNVKQRIRILRLALGQEGAGESIKNARGKGYYIDAKLTWQLQKELPLVAYLKSPVVYTVVLLLLVGNSLPYEKEVLSKHSISELTIHKEDVIRIAAADESQAFCFDGYDDYIEIADTDELDISIEDFSITAWIKTTALEQRVIVDKRYENQLSHVQGYVLFVDEGRLGFQLADGQGSWYCGQPGASCTNYITQAFIADGNWHHIAVSIDRDDSSGIRFFVDGRQTCSHDPTLRSGSLANNMPLRIGSRSSYLTGLFEGQIAEVALYHRALDVYDIASDYQKGNTRQCYSIATKGGLITAKR</sequence>
<dbReference type="RefSeq" id="WP_171624768.1">
    <property type="nucleotide sequence ID" value="NZ_JABBPG010000001.1"/>
</dbReference>
<dbReference type="Proteomes" id="UP000586305">
    <property type="component" value="Unassembled WGS sequence"/>
</dbReference>
<proteinExistence type="predicted"/>
<evidence type="ECO:0000256" key="3">
    <source>
        <dbReference type="ARBA" id="ARBA00023157"/>
    </source>
</evidence>
<dbReference type="SMART" id="SM00560">
    <property type="entry name" value="LamGL"/>
    <property type="match status" value="1"/>
</dbReference>
<name>A0A849V8Q2_9GAMM</name>
<dbReference type="CDD" id="cd00383">
    <property type="entry name" value="trans_reg_C"/>
    <property type="match status" value="1"/>
</dbReference>
<organism evidence="7 8">
    <name type="scientific">Pseudoalteromonas caenipelagi</name>
    <dbReference type="NCBI Taxonomy" id="2726988"/>
    <lineage>
        <taxon>Bacteria</taxon>
        <taxon>Pseudomonadati</taxon>
        <taxon>Pseudomonadota</taxon>
        <taxon>Gammaproteobacteria</taxon>
        <taxon>Alteromonadales</taxon>
        <taxon>Pseudoalteromonadaceae</taxon>
        <taxon>Pseudoalteromonas</taxon>
    </lineage>
</organism>
<gene>
    <name evidence="7" type="ORF">HG263_04075</name>
</gene>
<evidence type="ECO:0000256" key="2">
    <source>
        <dbReference type="ARBA" id="ARBA00023125"/>
    </source>
</evidence>
<dbReference type="PROSITE" id="PS51755">
    <property type="entry name" value="OMPR_PHOB"/>
    <property type="match status" value="1"/>
</dbReference>
<dbReference type="InterPro" id="IPR016032">
    <property type="entry name" value="Sig_transdc_resp-reg_C-effctor"/>
</dbReference>
<dbReference type="SUPFAM" id="SSF49899">
    <property type="entry name" value="Concanavalin A-like lectins/glucanases"/>
    <property type="match status" value="1"/>
</dbReference>
<dbReference type="Gene3D" id="1.10.10.10">
    <property type="entry name" value="Winged helix-like DNA-binding domain superfamily/Winged helix DNA-binding domain"/>
    <property type="match status" value="1"/>
</dbReference>
<dbReference type="InterPro" id="IPR001791">
    <property type="entry name" value="Laminin_G"/>
</dbReference>
<evidence type="ECO:0000259" key="5">
    <source>
        <dbReference type="PROSITE" id="PS50025"/>
    </source>
</evidence>
<evidence type="ECO:0000313" key="8">
    <source>
        <dbReference type="Proteomes" id="UP000586305"/>
    </source>
</evidence>
<dbReference type="GO" id="GO:0003677">
    <property type="term" value="F:DNA binding"/>
    <property type="evidence" value="ECO:0007669"/>
    <property type="project" value="UniProtKB-UniRule"/>
</dbReference>
<evidence type="ECO:0000313" key="7">
    <source>
        <dbReference type="EMBL" id="NOU49712.1"/>
    </source>
</evidence>